<keyword evidence="3" id="KW-1185">Reference proteome</keyword>
<protein>
    <submittedName>
        <fullName evidence="2">Uncharacterized protein</fullName>
    </submittedName>
</protein>
<dbReference type="AlphaFoldDB" id="A0A2J6Q3Y0"/>
<organism evidence="2 3">
    <name type="scientific">Hyaloscypha hepaticicola</name>
    <dbReference type="NCBI Taxonomy" id="2082293"/>
    <lineage>
        <taxon>Eukaryota</taxon>
        <taxon>Fungi</taxon>
        <taxon>Dikarya</taxon>
        <taxon>Ascomycota</taxon>
        <taxon>Pezizomycotina</taxon>
        <taxon>Leotiomycetes</taxon>
        <taxon>Helotiales</taxon>
        <taxon>Hyaloscyphaceae</taxon>
        <taxon>Hyaloscypha</taxon>
    </lineage>
</organism>
<feature type="compositionally biased region" description="Low complexity" evidence="1">
    <location>
        <begin position="120"/>
        <end position="137"/>
    </location>
</feature>
<accession>A0A2J6Q3Y0</accession>
<feature type="compositionally biased region" description="Basic residues" evidence="1">
    <location>
        <begin position="145"/>
        <end position="160"/>
    </location>
</feature>
<reference evidence="2 3" key="1">
    <citation type="submission" date="2016-05" db="EMBL/GenBank/DDBJ databases">
        <title>A degradative enzymes factory behind the ericoid mycorrhizal symbiosis.</title>
        <authorList>
            <consortium name="DOE Joint Genome Institute"/>
            <person name="Martino E."/>
            <person name="Morin E."/>
            <person name="Grelet G."/>
            <person name="Kuo A."/>
            <person name="Kohler A."/>
            <person name="Daghino S."/>
            <person name="Barry K."/>
            <person name="Choi C."/>
            <person name="Cichocki N."/>
            <person name="Clum A."/>
            <person name="Copeland A."/>
            <person name="Hainaut M."/>
            <person name="Haridas S."/>
            <person name="Labutti K."/>
            <person name="Lindquist E."/>
            <person name="Lipzen A."/>
            <person name="Khouja H.-R."/>
            <person name="Murat C."/>
            <person name="Ohm R."/>
            <person name="Olson A."/>
            <person name="Spatafora J."/>
            <person name="Veneault-Fourrey C."/>
            <person name="Henrissat B."/>
            <person name="Grigoriev I."/>
            <person name="Martin F."/>
            <person name="Perotto S."/>
        </authorList>
    </citation>
    <scope>NUCLEOTIDE SEQUENCE [LARGE SCALE GENOMIC DNA]</scope>
    <source>
        <strain evidence="2 3">UAMH 7357</strain>
    </source>
</reference>
<evidence type="ECO:0000256" key="1">
    <source>
        <dbReference type="SAM" id="MobiDB-lite"/>
    </source>
</evidence>
<feature type="region of interest" description="Disordered" evidence="1">
    <location>
        <begin position="38"/>
        <end position="75"/>
    </location>
</feature>
<dbReference type="OrthoDB" id="5365739at2759"/>
<dbReference type="EMBL" id="KZ613483">
    <property type="protein sequence ID" value="PMD20956.1"/>
    <property type="molecule type" value="Genomic_DNA"/>
</dbReference>
<dbReference type="Proteomes" id="UP000235672">
    <property type="component" value="Unassembled WGS sequence"/>
</dbReference>
<gene>
    <name evidence="2" type="ORF">NA56DRAFT_749375</name>
</gene>
<sequence>MFKWHVHSAIGRGRPVANDLGRVADGIAASLRQFSISLSRSAEEDDRPQPTRSQRSAEAVKQVSDLAPPPARGIDARALAAIPPEGLKITRVFEDVKPREGGGSVRPQGRGNFGGSFRTGAPRGARVGARGGSPRAAGRGGQRSGRGRGRGRGGKRAKPQKQKESLEEFVEHPLTEKEAAYRDGHEQGFLTPYEPTVSAQSLARHGPPVISSPRGIAESIVYKMQVATDHPGAHFDYGRNHLMRIQRGPGTLFENEEERAKLQEFNQQAGKKRAEEMGVPYEPELNEFGGLSEKDQVRALKEWVAGQYVFPKPTEGGDILGQVAGYARRNETYLPDDTRKFQEKLKSLLPASTTQTRTATKPRTGPI</sequence>
<dbReference type="STRING" id="1745343.A0A2J6Q3Y0"/>
<proteinExistence type="predicted"/>
<feature type="region of interest" description="Disordered" evidence="1">
    <location>
        <begin position="94"/>
        <end position="165"/>
    </location>
</feature>
<evidence type="ECO:0000313" key="3">
    <source>
        <dbReference type="Proteomes" id="UP000235672"/>
    </source>
</evidence>
<name>A0A2J6Q3Y0_9HELO</name>
<evidence type="ECO:0000313" key="2">
    <source>
        <dbReference type="EMBL" id="PMD20956.1"/>
    </source>
</evidence>